<feature type="non-terminal residue" evidence="1">
    <location>
        <position position="1"/>
    </location>
</feature>
<name>F8NN64_SERL9</name>
<dbReference type="KEGG" id="sla:SERLADRAFT_339212"/>
<evidence type="ECO:0008006" key="2">
    <source>
        <dbReference type="Google" id="ProtNLM"/>
    </source>
</evidence>
<dbReference type="RefSeq" id="XP_007316076.1">
    <property type="nucleotide sequence ID" value="XM_007316014.1"/>
</dbReference>
<evidence type="ECO:0000313" key="1">
    <source>
        <dbReference type="EMBL" id="EGO27985.1"/>
    </source>
</evidence>
<dbReference type="HOGENOM" id="CLU_118669_0_0_1"/>
<gene>
    <name evidence="1" type="ORF">SERLADRAFT_339212</name>
</gene>
<dbReference type="Proteomes" id="UP000008064">
    <property type="component" value="Unassembled WGS sequence"/>
</dbReference>
<feature type="non-terminal residue" evidence="1">
    <location>
        <position position="123"/>
    </location>
</feature>
<organism>
    <name type="scientific">Serpula lacrymans var. lacrymans (strain S7.9)</name>
    <name type="common">Dry rot fungus</name>
    <dbReference type="NCBI Taxonomy" id="578457"/>
    <lineage>
        <taxon>Eukaryota</taxon>
        <taxon>Fungi</taxon>
        <taxon>Dikarya</taxon>
        <taxon>Basidiomycota</taxon>
        <taxon>Agaricomycotina</taxon>
        <taxon>Agaricomycetes</taxon>
        <taxon>Agaricomycetidae</taxon>
        <taxon>Boletales</taxon>
        <taxon>Coniophorineae</taxon>
        <taxon>Serpulaceae</taxon>
        <taxon>Serpula</taxon>
    </lineage>
</organism>
<proteinExistence type="predicted"/>
<dbReference type="OrthoDB" id="3173670at2759"/>
<dbReference type="EMBL" id="GL945431">
    <property type="protein sequence ID" value="EGO27985.1"/>
    <property type="molecule type" value="Genomic_DNA"/>
</dbReference>
<dbReference type="GeneID" id="18808885"/>
<sequence>PPRAQPKSYQILVKTHKLTIFLTVPHSNTIASLKEETLSALSADVTEIEDVPRVSKEEEFELCRAVKEKGKTTVQYEVLQPSQSVSNLTNWEVLYLQFKDEDGNILPVEVEQPSLLDDEDEEP</sequence>
<protein>
    <recommendedName>
        <fullName evidence="2">Ubiquitin-like domain-containing protein</fullName>
    </recommendedName>
</protein>
<dbReference type="AlphaFoldDB" id="F8NN64"/>
<reference evidence="1" key="1">
    <citation type="submission" date="2011-04" db="EMBL/GenBank/DDBJ databases">
        <title>Evolution of plant cell wall degrading machinery underlies the functional diversity of forest fungi.</title>
        <authorList>
            <consortium name="US DOE Joint Genome Institute (JGI-PGF)"/>
            <person name="Eastwood D.C."/>
            <person name="Floudas D."/>
            <person name="Binder M."/>
            <person name="Majcherczyk A."/>
            <person name="Schneider P."/>
            <person name="Aerts A."/>
            <person name="Asiegbu F.O."/>
            <person name="Baker S.E."/>
            <person name="Barry K."/>
            <person name="Bendiksby M."/>
            <person name="Blumentritt M."/>
            <person name="Coutinho P.M."/>
            <person name="Cullen D."/>
            <person name="Cullen D."/>
            <person name="Gathman A."/>
            <person name="Goodell B."/>
            <person name="Henrissat B."/>
            <person name="Ihrmark K."/>
            <person name="Kauserud H."/>
            <person name="Kohler A."/>
            <person name="LaButti K."/>
            <person name="Lapidus A."/>
            <person name="Lavin J.L."/>
            <person name="Lee Y.-H."/>
            <person name="Lindquist E."/>
            <person name="Lilly W."/>
            <person name="Lucas S."/>
            <person name="Morin E."/>
            <person name="Murat C."/>
            <person name="Oguiza J.A."/>
            <person name="Park J."/>
            <person name="Pisabarro A.G."/>
            <person name="Riley R."/>
            <person name="Rosling A."/>
            <person name="Salamov A."/>
            <person name="Schmidt O."/>
            <person name="Schmutz J."/>
            <person name="Skrede I."/>
            <person name="Stenlid J."/>
            <person name="Wiebenga A."/>
            <person name="Xie X."/>
            <person name="Kues U."/>
            <person name="Hibbett D.S."/>
            <person name="Hoffmeister D."/>
            <person name="Hogberg N."/>
            <person name="Martin F."/>
            <person name="Grigoriev I.V."/>
            <person name="Watkinson S.C."/>
        </authorList>
    </citation>
    <scope>NUCLEOTIDE SEQUENCE</scope>
    <source>
        <strain evidence="1">S7.9</strain>
    </source>
</reference>
<accession>F8NN64</accession>